<organism evidence="2 3">
    <name type="scientific">Verticillium nonalfalfae</name>
    <dbReference type="NCBI Taxonomy" id="1051616"/>
    <lineage>
        <taxon>Eukaryota</taxon>
        <taxon>Fungi</taxon>
        <taxon>Dikarya</taxon>
        <taxon>Ascomycota</taxon>
        <taxon>Pezizomycotina</taxon>
        <taxon>Sordariomycetes</taxon>
        <taxon>Hypocreomycetidae</taxon>
        <taxon>Glomerellales</taxon>
        <taxon>Plectosphaerellaceae</taxon>
        <taxon>Verticillium</taxon>
    </lineage>
</organism>
<keyword evidence="3" id="KW-1185">Reference proteome</keyword>
<dbReference type="AlphaFoldDB" id="A0A3M9Y8G5"/>
<evidence type="ECO:0000256" key="1">
    <source>
        <dbReference type="SAM" id="MobiDB-lite"/>
    </source>
</evidence>
<name>A0A3M9Y8G5_9PEZI</name>
<dbReference type="RefSeq" id="XP_028494937.1">
    <property type="nucleotide sequence ID" value="XM_028641031.1"/>
</dbReference>
<protein>
    <submittedName>
        <fullName evidence="2">Uncharacterized protein</fullName>
    </submittedName>
</protein>
<dbReference type="EMBL" id="RBVV01000051">
    <property type="protein sequence ID" value="RNJ56779.1"/>
    <property type="molecule type" value="Genomic_DNA"/>
</dbReference>
<accession>A0A3M9Y8G5</accession>
<feature type="region of interest" description="Disordered" evidence="1">
    <location>
        <begin position="1"/>
        <end position="20"/>
    </location>
</feature>
<reference evidence="2 3" key="1">
    <citation type="submission" date="2018-10" db="EMBL/GenBank/DDBJ databases">
        <title>Genome sequence of Verticillium nonalfalfae VnAa140.</title>
        <authorList>
            <person name="Stajich J.E."/>
            <person name="Kasson M.T."/>
        </authorList>
    </citation>
    <scope>NUCLEOTIDE SEQUENCE [LARGE SCALE GENOMIC DNA]</scope>
    <source>
        <strain evidence="2 3">VnAa140</strain>
    </source>
</reference>
<dbReference type="GeneID" id="39610600"/>
<proteinExistence type="predicted"/>
<comment type="caution">
    <text evidence="2">The sequence shown here is derived from an EMBL/GenBank/DDBJ whole genome shotgun (WGS) entry which is preliminary data.</text>
</comment>
<sequence length="127" mass="13149">MRLPPVAVEASNPSHPSKHQAAVTVSLLHHLYPPPLLAGNSPATSPVGLFEHKEEARGKGLPVDGLPGQSPHGDHEPRIAQHSPTHFALSDPAGPQTPGPQTLDGSLQEGASHVSPKASPLAAPYTD</sequence>
<feature type="region of interest" description="Disordered" evidence="1">
    <location>
        <begin position="35"/>
        <end position="127"/>
    </location>
</feature>
<dbReference type="Proteomes" id="UP000267145">
    <property type="component" value="Unassembled WGS sequence"/>
</dbReference>
<gene>
    <name evidence="2" type="ORF">D7B24_006911</name>
</gene>
<evidence type="ECO:0000313" key="3">
    <source>
        <dbReference type="Proteomes" id="UP000267145"/>
    </source>
</evidence>
<evidence type="ECO:0000313" key="2">
    <source>
        <dbReference type="EMBL" id="RNJ56779.1"/>
    </source>
</evidence>